<organism evidence="9 10">
    <name type="scientific">Pseudomarimonas arenosa</name>
    <dbReference type="NCBI Taxonomy" id="2774145"/>
    <lineage>
        <taxon>Bacteria</taxon>
        <taxon>Pseudomonadati</taxon>
        <taxon>Pseudomonadota</taxon>
        <taxon>Gammaproteobacteria</taxon>
        <taxon>Lysobacterales</taxon>
        <taxon>Lysobacteraceae</taxon>
        <taxon>Pseudomarimonas</taxon>
    </lineage>
</organism>
<feature type="domain" description="Fe2OG dioxygenase" evidence="8">
    <location>
        <begin position="76"/>
        <end position="174"/>
    </location>
</feature>
<evidence type="ECO:0000259" key="8">
    <source>
        <dbReference type="PROSITE" id="PS51471"/>
    </source>
</evidence>
<evidence type="ECO:0000256" key="1">
    <source>
        <dbReference type="ARBA" id="ARBA00001961"/>
    </source>
</evidence>
<evidence type="ECO:0000313" key="9">
    <source>
        <dbReference type="EMBL" id="MBD8524827.1"/>
    </source>
</evidence>
<protein>
    <submittedName>
        <fullName evidence="9">Fe2+-dependent dioxygenase</fullName>
    </submittedName>
</protein>
<dbReference type="PANTHER" id="PTHR41536:SF1">
    <property type="entry name" value="PKHD-TYPE HYDROXYLASE YBIX"/>
    <property type="match status" value="1"/>
</dbReference>
<dbReference type="SMART" id="SM00702">
    <property type="entry name" value="P4Hc"/>
    <property type="match status" value="1"/>
</dbReference>
<proteinExistence type="inferred from homology"/>
<feature type="binding site" evidence="7">
    <location>
        <position position="94"/>
    </location>
    <ligand>
        <name>Fe cation</name>
        <dbReference type="ChEBI" id="CHEBI:24875"/>
    </ligand>
</feature>
<dbReference type="Proteomes" id="UP000613768">
    <property type="component" value="Unassembled WGS sequence"/>
</dbReference>
<feature type="binding site" evidence="7">
    <location>
        <position position="96"/>
    </location>
    <ligand>
        <name>Fe cation</name>
        <dbReference type="ChEBI" id="CHEBI:24875"/>
    </ligand>
</feature>
<dbReference type="GO" id="GO:0005506">
    <property type="term" value="F:iron ion binding"/>
    <property type="evidence" value="ECO:0007669"/>
    <property type="project" value="UniProtKB-UniRule"/>
</dbReference>
<evidence type="ECO:0000256" key="2">
    <source>
        <dbReference type="ARBA" id="ARBA00022723"/>
    </source>
</evidence>
<dbReference type="PANTHER" id="PTHR41536">
    <property type="entry name" value="PKHD-TYPE HYDROXYLASE YBIX"/>
    <property type="match status" value="1"/>
</dbReference>
<dbReference type="AlphaFoldDB" id="A0AAW3ZJF8"/>
<keyword evidence="6 7" id="KW-0408">Iron</keyword>
<dbReference type="InterPro" id="IPR044862">
    <property type="entry name" value="Pro_4_hyd_alph_FE2OG_OXY"/>
</dbReference>
<keyword evidence="3 7" id="KW-0847">Vitamin C</keyword>
<keyword evidence="4 7" id="KW-0223">Dioxygenase</keyword>
<dbReference type="HAMAP" id="MF_00657">
    <property type="entry name" value="Hydroxyl_YbiX"/>
    <property type="match status" value="1"/>
</dbReference>
<dbReference type="Gene3D" id="2.60.120.620">
    <property type="entry name" value="q2cbj1_9rhob like domain"/>
    <property type="match status" value="1"/>
</dbReference>
<dbReference type="InterPro" id="IPR005123">
    <property type="entry name" value="Oxoglu/Fe-dep_dioxygenase_dom"/>
</dbReference>
<comment type="cofactor">
    <cofactor evidence="1 7">
        <name>L-ascorbate</name>
        <dbReference type="ChEBI" id="CHEBI:38290"/>
    </cofactor>
</comment>
<keyword evidence="5 7" id="KW-0560">Oxidoreductase</keyword>
<dbReference type="GO" id="GO:0031418">
    <property type="term" value="F:L-ascorbic acid binding"/>
    <property type="evidence" value="ECO:0007669"/>
    <property type="project" value="UniProtKB-KW"/>
</dbReference>
<keyword evidence="2 7" id="KW-0479">Metal-binding</keyword>
<accession>A0AAW3ZJF8</accession>
<evidence type="ECO:0000256" key="5">
    <source>
        <dbReference type="ARBA" id="ARBA00023002"/>
    </source>
</evidence>
<dbReference type="GO" id="GO:0006974">
    <property type="term" value="P:DNA damage response"/>
    <property type="evidence" value="ECO:0007669"/>
    <property type="project" value="TreeGrafter"/>
</dbReference>
<evidence type="ECO:0000256" key="4">
    <source>
        <dbReference type="ARBA" id="ARBA00022964"/>
    </source>
</evidence>
<dbReference type="Pfam" id="PF13640">
    <property type="entry name" value="2OG-FeII_Oxy_3"/>
    <property type="match status" value="1"/>
</dbReference>
<feature type="binding site" evidence="7">
    <location>
        <position position="155"/>
    </location>
    <ligand>
        <name>Fe cation</name>
        <dbReference type="ChEBI" id="CHEBI:24875"/>
    </ligand>
</feature>
<evidence type="ECO:0000256" key="6">
    <source>
        <dbReference type="ARBA" id="ARBA00023004"/>
    </source>
</evidence>
<sequence length="221" mass="24919">MIHLIPDLLSAEQVTLLRELAANKEFVDGRATNAQSRVKHNQQIDQQDKEVEAAGDVVVRALFGHPLVQRTAFPRTIPAPTIARYVPGMHYGPHLDEAVLQTRPQPMRSDMSCSVFLNEPEEYEGGELEIWLGSERPRIKGRAGSAVIYPTGVIHQVLPVTAGQRLVAVTWMQSRIPSAQHRHILFHHLELMHRLGPKCDEGDKLLLESVRTNLMRLWVDP</sequence>
<dbReference type="GO" id="GO:0016706">
    <property type="term" value="F:2-oxoglutarate-dependent dioxygenase activity"/>
    <property type="evidence" value="ECO:0007669"/>
    <property type="project" value="UniProtKB-UniRule"/>
</dbReference>
<dbReference type="NCBIfam" id="NF003974">
    <property type="entry name" value="PRK05467.1-3"/>
    <property type="match status" value="1"/>
</dbReference>
<dbReference type="InterPro" id="IPR023550">
    <property type="entry name" value="PKHD_hydroxylase"/>
</dbReference>
<keyword evidence="10" id="KW-1185">Reference proteome</keyword>
<dbReference type="InterPro" id="IPR006620">
    <property type="entry name" value="Pro_4_hyd_alph"/>
</dbReference>
<dbReference type="EMBL" id="JACYTR010000005">
    <property type="protein sequence ID" value="MBD8524827.1"/>
    <property type="molecule type" value="Genomic_DNA"/>
</dbReference>
<evidence type="ECO:0000256" key="7">
    <source>
        <dbReference type="HAMAP-Rule" id="MF_00657"/>
    </source>
</evidence>
<name>A0AAW3ZJF8_9GAMM</name>
<dbReference type="GO" id="GO:0006879">
    <property type="term" value="P:intracellular iron ion homeostasis"/>
    <property type="evidence" value="ECO:0007669"/>
    <property type="project" value="TreeGrafter"/>
</dbReference>
<evidence type="ECO:0000256" key="3">
    <source>
        <dbReference type="ARBA" id="ARBA00022896"/>
    </source>
</evidence>
<dbReference type="PROSITE" id="PS51471">
    <property type="entry name" value="FE2OG_OXY"/>
    <property type="match status" value="1"/>
</dbReference>
<dbReference type="RefSeq" id="WP_192028180.1">
    <property type="nucleotide sequence ID" value="NZ_JACYTR010000005.1"/>
</dbReference>
<gene>
    <name evidence="9" type="ORF">IFO71_03640</name>
</gene>
<feature type="binding site" evidence="7">
    <location>
        <position position="165"/>
    </location>
    <ligand>
        <name>2-oxoglutarate</name>
        <dbReference type="ChEBI" id="CHEBI:16810"/>
    </ligand>
</feature>
<evidence type="ECO:0000313" key="10">
    <source>
        <dbReference type="Proteomes" id="UP000613768"/>
    </source>
</evidence>
<reference evidence="9 10" key="1">
    <citation type="submission" date="2020-09" db="EMBL/GenBank/DDBJ databases">
        <title>Pseudoxanthomonas sp. CAU 1598 isolated from sand of Yaerae Beach.</title>
        <authorList>
            <person name="Kim W."/>
        </authorList>
    </citation>
    <scope>NUCLEOTIDE SEQUENCE [LARGE SCALE GENOMIC DNA]</scope>
    <source>
        <strain evidence="9 10">CAU 1598</strain>
    </source>
</reference>
<comment type="caution">
    <text evidence="9">The sequence shown here is derived from an EMBL/GenBank/DDBJ whole genome shotgun (WGS) entry which is preliminary data.</text>
</comment>
<comment type="cofactor">
    <cofactor evidence="7">
        <name>Fe(2+)</name>
        <dbReference type="ChEBI" id="CHEBI:29033"/>
    </cofactor>
    <text evidence="7">Binds 1 Fe(2+) ion per subunit.</text>
</comment>